<gene>
    <name evidence="2" type="ORF">UFOPK2754_00930</name>
    <name evidence="3" type="ORF">UFOPK3139_00550</name>
    <name evidence="4" type="ORF">UFOPK3543_02836</name>
    <name evidence="5" type="ORF">UFOPK3967_01119</name>
</gene>
<dbReference type="AlphaFoldDB" id="A0A6J6Z9V1"/>
<dbReference type="EMBL" id="CAFABA010000014">
    <property type="protein sequence ID" value="CAB4818520.1"/>
    <property type="molecule type" value="Genomic_DNA"/>
</dbReference>
<accession>A0A6J6Z9V1</accession>
<protein>
    <submittedName>
        <fullName evidence="3">Unannotated protein</fullName>
    </submittedName>
</protein>
<name>A0A6J6Z9V1_9ZZZZ</name>
<dbReference type="InterPro" id="IPR009061">
    <property type="entry name" value="DNA-bd_dom_put_sf"/>
</dbReference>
<dbReference type="InterPro" id="IPR010093">
    <property type="entry name" value="SinI_DNA-bd"/>
</dbReference>
<dbReference type="NCBIfam" id="TIGR01764">
    <property type="entry name" value="excise"/>
    <property type="match status" value="1"/>
</dbReference>
<evidence type="ECO:0000313" key="2">
    <source>
        <dbReference type="EMBL" id="CAB4737539.1"/>
    </source>
</evidence>
<dbReference type="EMBL" id="CAEZYR010000025">
    <property type="protein sequence ID" value="CAB4737539.1"/>
    <property type="molecule type" value="Genomic_DNA"/>
</dbReference>
<evidence type="ECO:0000313" key="5">
    <source>
        <dbReference type="EMBL" id="CAB4992850.1"/>
    </source>
</evidence>
<dbReference type="SUPFAM" id="SSF46955">
    <property type="entry name" value="Putative DNA-binding domain"/>
    <property type="match status" value="1"/>
</dbReference>
<dbReference type="EMBL" id="CAFBMH010000162">
    <property type="protein sequence ID" value="CAB4933964.1"/>
    <property type="molecule type" value="Genomic_DNA"/>
</dbReference>
<dbReference type="Gene3D" id="1.10.1660.10">
    <property type="match status" value="1"/>
</dbReference>
<sequence length="72" mass="8056">MSTADAAKRLGITPRTLYRFIDEGQLPAYRFGRVIRLKAAEVDLFIDSCRIEPGTLEHLYPEPVPHGGRSGE</sequence>
<organism evidence="3">
    <name type="scientific">freshwater metagenome</name>
    <dbReference type="NCBI Taxonomy" id="449393"/>
    <lineage>
        <taxon>unclassified sequences</taxon>
        <taxon>metagenomes</taxon>
        <taxon>ecological metagenomes</taxon>
    </lineage>
</organism>
<dbReference type="Pfam" id="PF12728">
    <property type="entry name" value="HTH_17"/>
    <property type="match status" value="1"/>
</dbReference>
<dbReference type="InterPro" id="IPR041657">
    <property type="entry name" value="HTH_17"/>
</dbReference>
<evidence type="ECO:0000259" key="1">
    <source>
        <dbReference type="Pfam" id="PF12728"/>
    </source>
</evidence>
<proteinExistence type="predicted"/>
<dbReference type="GO" id="GO:0003677">
    <property type="term" value="F:DNA binding"/>
    <property type="evidence" value="ECO:0007669"/>
    <property type="project" value="InterPro"/>
</dbReference>
<evidence type="ECO:0000313" key="3">
    <source>
        <dbReference type="EMBL" id="CAB4818520.1"/>
    </source>
</evidence>
<reference evidence="3" key="1">
    <citation type="submission" date="2020-05" db="EMBL/GenBank/DDBJ databases">
        <authorList>
            <person name="Chiriac C."/>
            <person name="Salcher M."/>
            <person name="Ghai R."/>
            <person name="Kavagutti S V."/>
        </authorList>
    </citation>
    <scope>NUCLEOTIDE SEQUENCE</scope>
</reference>
<dbReference type="EMBL" id="CAFBOS010000056">
    <property type="protein sequence ID" value="CAB4992850.1"/>
    <property type="molecule type" value="Genomic_DNA"/>
</dbReference>
<evidence type="ECO:0000313" key="4">
    <source>
        <dbReference type="EMBL" id="CAB4933964.1"/>
    </source>
</evidence>
<feature type="domain" description="Helix-turn-helix" evidence="1">
    <location>
        <begin position="1"/>
        <end position="49"/>
    </location>
</feature>